<evidence type="ECO:0000259" key="9">
    <source>
        <dbReference type="PROSITE" id="PS50928"/>
    </source>
</evidence>
<comment type="subcellular location">
    <subcellularLocation>
        <location evidence="1 7">Cell membrane</location>
        <topology evidence="1 7">Multi-pass membrane protein</topology>
    </subcellularLocation>
</comment>
<feature type="transmembrane region" description="Helical" evidence="7">
    <location>
        <begin position="105"/>
        <end position="127"/>
    </location>
</feature>
<evidence type="ECO:0000313" key="10">
    <source>
        <dbReference type="EMBL" id="SKC37267.1"/>
    </source>
</evidence>
<dbReference type="CDD" id="cd06261">
    <property type="entry name" value="TM_PBP2"/>
    <property type="match status" value="1"/>
</dbReference>
<dbReference type="GO" id="GO:0005886">
    <property type="term" value="C:plasma membrane"/>
    <property type="evidence" value="ECO:0007669"/>
    <property type="project" value="UniProtKB-SubCell"/>
</dbReference>
<dbReference type="Pfam" id="PF00528">
    <property type="entry name" value="BPD_transp_1"/>
    <property type="match status" value="1"/>
</dbReference>
<dbReference type="AlphaFoldDB" id="A0A1T5IDP3"/>
<dbReference type="InterPro" id="IPR000515">
    <property type="entry name" value="MetI-like"/>
</dbReference>
<reference evidence="10 11" key="1">
    <citation type="submission" date="2017-02" db="EMBL/GenBank/DDBJ databases">
        <authorList>
            <person name="Peterson S.W."/>
        </authorList>
    </citation>
    <scope>NUCLEOTIDE SEQUENCE [LARGE SCALE GENOMIC DNA]</scope>
    <source>
        <strain evidence="10 11">VKM Ac-2059</strain>
    </source>
</reference>
<dbReference type="InterPro" id="IPR051393">
    <property type="entry name" value="ABC_transporter_permease"/>
</dbReference>
<dbReference type="InterPro" id="IPR035906">
    <property type="entry name" value="MetI-like_sf"/>
</dbReference>
<dbReference type="PANTHER" id="PTHR30193:SF37">
    <property type="entry name" value="INNER MEMBRANE ABC TRANSPORTER PERMEASE PROTEIN YCJO"/>
    <property type="match status" value="1"/>
</dbReference>
<feature type="transmembrane region" description="Helical" evidence="7">
    <location>
        <begin position="191"/>
        <end position="211"/>
    </location>
</feature>
<feature type="compositionally biased region" description="Basic and acidic residues" evidence="8">
    <location>
        <begin position="1"/>
        <end position="14"/>
    </location>
</feature>
<dbReference type="PROSITE" id="PS50928">
    <property type="entry name" value="ABC_TM1"/>
    <property type="match status" value="1"/>
</dbReference>
<accession>A0A1T5IDP3</accession>
<evidence type="ECO:0000256" key="1">
    <source>
        <dbReference type="ARBA" id="ARBA00004651"/>
    </source>
</evidence>
<dbReference type="EMBL" id="FUZP01000001">
    <property type="protein sequence ID" value="SKC37267.1"/>
    <property type="molecule type" value="Genomic_DNA"/>
</dbReference>
<evidence type="ECO:0000256" key="7">
    <source>
        <dbReference type="RuleBase" id="RU363032"/>
    </source>
</evidence>
<dbReference type="OrthoDB" id="3362513at2"/>
<keyword evidence="6 7" id="KW-0472">Membrane</keyword>
<protein>
    <submittedName>
        <fullName evidence="10">Carbohydrate ABC transporter membrane protein 1, CUT1 family</fullName>
    </submittedName>
</protein>
<evidence type="ECO:0000256" key="8">
    <source>
        <dbReference type="SAM" id="MobiDB-lite"/>
    </source>
</evidence>
<proteinExistence type="inferred from homology"/>
<dbReference type="PANTHER" id="PTHR30193">
    <property type="entry name" value="ABC TRANSPORTER PERMEASE PROTEIN"/>
    <property type="match status" value="1"/>
</dbReference>
<organism evidence="10 11">
    <name type="scientific">Okibacterium fritillariae</name>
    <dbReference type="NCBI Taxonomy" id="123320"/>
    <lineage>
        <taxon>Bacteria</taxon>
        <taxon>Bacillati</taxon>
        <taxon>Actinomycetota</taxon>
        <taxon>Actinomycetes</taxon>
        <taxon>Micrococcales</taxon>
        <taxon>Microbacteriaceae</taxon>
        <taxon>Okibacterium</taxon>
    </lineage>
</organism>
<feature type="transmembrane region" description="Helical" evidence="7">
    <location>
        <begin position="250"/>
        <end position="268"/>
    </location>
</feature>
<evidence type="ECO:0000256" key="5">
    <source>
        <dbReference type="ARBA" id="ARBA00022989"/>
    </source>
</evidence>
<dbReference type="Proteomes" id="UP000190857">
    <property type="component" value="Unassembled WGS sequence"/>
</dbReference>
<dbReference type="STRING" id="123320.SAMN06309945_0305"/>
<evidence type="ECO:0000256" key="4">
    <source>
        <dbReference type="ARBA" id="ARBA00022692"/>
    </source>
</evidence>
<feature type="domain" description="ABC transmembrane type-1" evidence="9">
    <location>
        <begin position="102"/>
        <end position="316"/>
    </location>
</feature>
<evidence type="ECO:0000256" key="6">
    <source>
        <dbReference type="ARBA" id="ARBA00023136"/>
    </source>
</evidence>
<evidence type="ECO:0000256" key="2">
    <source>
        <dbReference type="ARBA" id="ARBA00022448"/>
    </source>
</evidence>
<keyword evidence="5 7" id="KW-1133">Transmembrane helix</keyword>
<evidence type="ECO:0000256" key="3">
    <source>
        <dbReference type="ARBA" id="ARBA00022475"/>
    </source>
</evidence>
<keyword evidence="11" id="KW-1185">Reference proteome</keyword>
<feature type="region of interest" description="Disordered" evidence="8">
    <location>
        <begin position="1"/>
        <end position="38"/>
    </location>
</feature>
<comment type="similarity">
    <text evidence="7">Belongs to the binding-protein-dependent transport system permease family.</text>
</comment>
<dbReference type="SUPFAM" id="SSF161098">
    <property type="entry name" value="MetI-like"/>
    <property type="match status" value="1"/>
</dbReference>
<feature type="transmembrane region" description="Helical" evidence="7">
    <location>
        <begin position="44"/>
        <end position="70"/>
    </location>
</feature>
<feature type="transmembrane region" description="Helical" evidence="7">
    <location>
        <begin position="139"/>
        <end position="159"/>
    </location>
</feature>
<evidence type="ECO:0000313" key="11">
    <source>
        <dbReference type="Proteomes" id="UP000190857"/>
    </source>
</evidence>
<feature type="transmembrane region" description="Helical" evidence="7">
    <location>
        <begin position="297"/>
        <end position="319"/>
    </location>
</feature>
<dbReference type="RefSeq" id="WP_079726539.1">
    <property type="nucleotide sequence ID" value="NZ_FUZP01000001.1"/>
</dbReference>
<keyword evidence="3" id="KW-1003">Cell membrane</keyword>
<keyword evidence="4 7" id="KW-0812">Transmembrane</keyword>
<sequence>MTTLERSARADARTATRAAKATRPARTPRQPLSRSGKKEQRTGWAMLAPAVILLGLFILIPAVLAFVLAFTNARLISPYPATFVGLDNFARLFTDPTFFRALLNVAYFAVIVVPVQAGVALVLALLINKQVRGTTFFRTVYFLPVVTSMVVVSLLWLFMYRQDGLINVLIDRVTFGLVQGPDWLNDPSTSMPAIILMSVWQGVGFHMVIWLSGLQTIPADLYEAADLDGAAGWQRFRYITWPGLSATRSLILVTITIQALSLFTQISVMTQGGPLDSTTTVVYEAVQSGFVQQETGYASAISLVFFVLVLLISFVQRFLTREKN</sequence>
<dbReference type="GO" id="GO:0055085">
    <property type="term" value="P:transmembrane transport"/>
    <property type="evidence" value="ECO:0007669"/>
    <property type="project" value="InterPro"/>
</dbReference>
<feature type="compositionally biased region" description="Low complexity" evidence="8">
    <location>
        <begin position="15"/>
        <end position="29"/>
    </location>
</feature>
<keyword evidence="2 7" id="KW-0813">Transport</keyword>
<dbReference type="Gene3D" id="1.10.3720.10">
    <property type="entry name" value="MetI-like"/>
    <property type="match status" value="1"/>
</dbReference>
<name>A0A1T5IDP3_9MICO</name>
<gene>
    <name evidence="10" type="ORF">SAMN06309945_0305</name>
</gene>